<dbReference type="InterPro" id="IPR024912">
    <property type="entry name" value="SecD_arc"/>
</dbReference>
<gene>
    <name evidence="9" type="primary">secD</name>
    <name evidence="11" type="ORF">Natoc_0801</name>
</gene>
<dbReference type="InterPro" id="IPR048634">
    <property type="entry name" value="SecD_SecF_C"/>
</dbReference>
<name>L0JUF2_9EURY</name>
<proteinExistence type="inferred from homology"/>
<feature type="transmembrane region" description="Helical" evidence="9">
    <location>
        <begin position="438"/>
        <end position="460"/>
    </location>
</feature>
<dbReference type="Gene3D" id="1.20.1640.10">
    <property type="entry name" value="Multidrug efflux transporter AcrB transmembrane domain"/>
    <property type="match status" value="1"/>
</dbReference>
<dbReference type="Gene3D" id="3.30.70.3400">
    <property type="match status" value="1"/>
</dbReference>
<keyword evidence="6 9" id="KW-1133">Transmembrane helix</keyword>
<dbReference type="InterPro" id="IPR022813">
    <property type="entry name" value="SecD/SecF_arch_bac"/>
</dbReference>
<feature type="domain" description="Protein export membrane protein SecD/SecF C-terminal" evidence="10">
    <location>
        <begin position="365"/>
        <end position="523"/>
    </location>
</feature>
<evidence type="ECO:0000256" key="4">
    <source>
        <dbReference type="ARBA" id="ARBA00022692"/>
    </source>
</evidence>
<comment type="caution">
    <text evidence="9">Lacks conserved residue(s) required for the propagation of feature annotation.</text>
</comment>
<evidence type="ECO:0000259" key="10">
    <source>
        <dbReference type="Pfam" id="PF02355"/>
    </source>
</evidence>
<keyword evidence="5 9" id="KW-0653">Protein transport</keyword>
<organism evidence="11 12">
    <name type="scientific">Natronococcus occultus SP4</name>
    <dbReference type="NCBI Taxonomy" id="694430"/>
    <lineage>
        <taxon>Archaea</taxon>
        <taxon>Methanobacteriati</taxon>
        <taxon>Methanobacteriota</taxon>
        <taxon>Stenosarchaea group</taxon>
        <taxon>Halobacteria</taxon>
        <taxon>Halobacteriales</taxon>
        <taxon>Natrialbaceae</taxon>
        <taxon>Natronococcus</taxon>
    </lineage>
</organism>
<dbReference type="OrthoDB" id="146638at2157"/>
<evidence type="ECO:0000256" key="5">
    <source>
        <dbReference type="ARBA" id="ARBA00022927"/>
    </source>
</evidence>
<dbReference type="EMBL" id="CP003929">
    <property type="protein sequence ID" value="AGB36657.1"/>
    <property type="molecule type" value="Genomic_DNA"/>
</dbReference>
<keyword evidence="4 9" id="KW-0812">Transmembrane</keyword>
<reference evidence="11 12" key="1">
    <citation type="submission" date="2012-11" db="EMBL/GenBank/DDBJ databases">
        <title>FINISHED of Natronococcus occultus SP4, DSM 3396.</title>
        <authorList>
            <consortium name="DOE Joint Genome Institute"/>
            <person name="Eisen J."/>
            <person name="Huntemann M."/>
            <person name="Wei C.-L."/>
            <person name="Han J."/>
            <person name="Detter J.C."/>
            <person name="Han C."/>
            <person name="Tapia R."/>
            <person name="Chen A."/>
            <person name="Kyrpides N."/>
            <person name="Mavromatis K."/>
            <person name="Markowitz V."/>
            <person name="Szeto E."/>
            <person name="Ivanova N."/>
            <person name="Mikhailova N."/>
            <person name="Ovchinnikova G."/>
            <person name="Pagani I."/>
            <person name="Pati A."/>
            <person name="Goodwin L."/>
            <person name="Nordberg H.P."/>
            <person name="Cantor M.N."/>
            <person name="Hua S.X."/>
            <person name="Woyke T."/>
            <person name="Eisen J."/>
            <person name="Klenk H.-P."/>
            <person name="Klenk H.-P."/>
        </authorList>
    </citation>
    <scope>NUCLEOTIDE SEQUENCE [LARGE SCALE GENOMIC DNA]</scope>
    <source>
        <strain evidence="11 12">SP4</strain>
    </source>
</reference>
<evidence type="ECO:0000256" key="3">
    <source>
        <dbReference type="ARBA" id="ARBA00022475"/>
    </source>
</evidence>
<dbReference type="GO" id="GO:0065002">
    <property type="term" value="P:intracellular protein transmembrane transport"/>
    <property type="evidence" value="ECO:0007669"/>
    <property type="project" value="UniProtKB-UniRule"/>
</dbReference>
<dbReference type="GO" id="GO:0005886">
    <property type="term" value="C:plasma membrane"/>
    <property type="evidence" value="ECO:0007669"/>
    <property type="project" value="UniProtKB-SubCell"/>
</dbReference>
<dbReference type="AlphaFoldDB" id="L0JUF2"/>
<evidence type="ECO:0000313" key="11">
    <source>
        <dbReference type="EMBL" id="AGB36657.1"/>
    </source>
</evidence>
<dbReference type="GO" id="GO:0006605">
    <property type="term" value="P:protein targeting"/>
    <property type="evidence" value="ECO:0007669"/>
    <property type="project" value="UniProtKB-UniRule"/>
</dbReference>
<dbReference type="STRING" id="694430.Natoc_0801"/>
<evidence type="ECO:0000256" key="6">
    <source>
        <dbReference type="ARBA" id="ARBA00022989"/>
    </source>
</evidence>
<comment type="similarity">
    <text evidence="9">Belongs to the SecD/SecF family. SecD subfamily.</text>
</comment>
<keyword evidence="2 9" id="KW-0813">Transport</keyword>
<dbReference type="HOGENOM" id="CLU_007894_5_0_2"/>
<dbReference type="eggNOG" id="arCOG03055">
    <property type="taxonomic scope" value="Archaea"/>
</dbReference>
<dbReference type="PANTHER" id="PTHR30081:SF1">
    <property type="entry name" value="PROTEIN TRANSLOCASE SUBUNIT SECD"/>
    <property type="match status" value="1"/>
</dbReference>
<dbReference type="GeneID" id="14401753"/>
<feature type="transmembrane region" description="Helical" evidence="9">
    <location>
        <begin position="385"/>
        <end position="403"/>
    </location>
</feature>
<evidence type="ECO:0000256" key="2">
    <source>
        <dbReference type="ARBA" id="ARBA00022448"/>
    </source>
</evidence>
<dbReference type="KEGG" id="nou:Natoc_0801"/>
<keyword evidence="7 9" id="KW-0811">Translocation</keyword>
<comment type="subunit">
    <text evidence="9">Part of the protein translocation apparatus. Forms a complex with SecF.</text>
</comment>
<keyword evidence="8 9" id="KW-0472">Membrane</keyword>
<evidence type="ECO:0000313" key="12">
    <source>
        <dbReference type="Proteomes" id="UP000010878"/>
    </source>
</evidence>
<evidence type="ECO:0000256" key="1">
    <source>
        <dbReference type="ARBA" id="ARBA00004651"/>
    </source>
</evidence>
<dbReference type="Pfam" id="PF02355">
    <property type="entry name" value="SecD_SecF_C"/>
    <property type="match status" value="1"/>
</dbReference>
<dbReference type="SUPFAM" id="SSF82866">
    <property type="entry name" value="Multidrug efflux transporter AcrB transmembrane domain"/>
    <property type="match status" value="1"/>
</dbReference>
<dbReference type="RefSeq" id="WP_015320111.1">
    <property type="nucleotide sequence ID" value="NC_019974.1"/>
</dbReference>
<sequence>MNPIAFVKEYWRILLLVLFVSVALVALFVPGGVMDDDTLVEEENETVNEGPTNLEYGLGLDGGTRISAPPVGMSADIDIEPEQEREVESTLQDELEIDAADAIVRFHEDDNRFTAEVFAEDVTAAEFAAALQEAGVDVDEDDINGEVTQQTRDEIIQTIELRINEAGLSGGTAYQEATVGDGYFIVTEVPGMSPAELREMLTERGDVQIVAYYPDENGTQANETVLQGEEFANVGSASYDEQRDQNYVPVTVDDSEDADGSSPAADYQEAMNEYGFTGEGVGQCTVHDREAGEFDFDPENPQWCLLTVVDDEVVDAHSMSPDLGESMASGNWVNDPVFQMIVPTQQDAQNLAVNLQSGALTAPLDFEQEQTFSLEPALADQFKTYSLLIGVLSVLTVSGMVYLRYSDRRVAAPMILTALAEVVILLGFAAAIRMPLDLSHVAGFIAVVGTGVDDLIIIADEVMDEGDVSSQRVFESRFRKAFWIIGAAAATTIIALSPLAVLSLGDLRGFAIITILGVLIGVLITRPAYGDILQRLLTDK</sequence>
<keyword evidence="12" id="KW-1185">Reference proteome</keyword>
<feature type="transmembrane region" description="Helical" evidence="9">
    <location>
        <begin position="507"/>
        <end position="525"/>
    </location>
</feature>
<dbReference type="Proteomes" id="UP000010878">
    <property type="component" value="Chromosome"/>
</dbReference>
<feature type="transmembrane region" description="Helical" evidence="9">
    <location>
        <begin position="481"/>
        <end position="501"/>
    </location>
</feature>
<dbReference type="PANTHER" id="PTHR30081">
    <property type="entry name" value="PROTEIN-EXPORT MEMBRANE PROTEIN SEC"/>
    <property type="match status" value="1"/>
</dbReference>
<evidence type="ECO:0000256" key="9">
    <source>
        <dbReference type="HAMAP-Rule" id="MF_01463"/>
    </source>
</evidence>
<feature type="transmembrane region" description="Helical" evidence="9">
    <location>
        <begin position="410"/>
        <end position="432"/>
    </location>
</feature>
<dbReference type="Gene3D" id="3.30.1360.200">
    <property type="match status" value="1"/>
</dbReference>
<comment type="function">
    <text evidence="9">Involved in protein export.</text>
</comment>
<evidence type="ECO:0000256" key="7">
    <source>
        <dbReference type="ARBA" id="ARBA00023010"/>
    </source>
</evidence>
<comment type="subcellular location">
    <subcellularLocation>
        <location evidence="1 9">Cell membrane</location>
        <topology evidence="1 9">Multi-pass membrane protein</topology>
    </subcellularLocation>
</comment>
<keyword evidence="3 9" id="KW-1003">Cell membrane</keyword>
<dbReference type="HAMAP" id="MF_01463_A">
    <property type="entry name" value="SecD_A"/>
    <property type="match status" value="1"/>
</dbReference>
<evidence type="ECO:0000256" key="8">
    <source>
        <dbReference type="ARBA" id="ARBA00023136"/>
    </source>
</evidence>
<dbReference type="NCBIfam" id="NF006215">
    <property type="entry name" value="PRK08343.1-1"/>
    <property type="match status" value="1"/>
</dbReference>
<protein>
    <recommendedName>
        <fullName evidence="9">Protein-export membrane protein SecD</fullName>
    </recommendedName>
</protein>
<accession>L0JUF2</accession>